<feature type="domain" description="Thioredoxin" evidence="10">
    <location>
        <begin position="14"/>
        <end position="87"/>
    </location>
</feature>
<dbReference type="InterPro" id="IPR013766">
    <property type="entry name" value="Thioredoxin_domain"/>
</dbReference>
<evidence type="ECO:0000256" key="3">
    <source>
        <dbReference type="ARBA" id="ARBA00022729"/>
    </source>
</evidence>
<evidence type="ECO:0000256" key="4">
    <source>
        <dbReference type="ARBA" id="ARBA00022824"/>
    </source>
</evidence>
<proteinExistence type="predicted"/>
<dbReference type="InterPro" id="IPR052454">
    <property type="entry name" value="TMX_domain-containing"/>
</dbReference>
<dbReference type="AlphaFoldDB" id="A0A8E0RYK6"/>
<evidence type="ECO:0000259" key="10">
    <source>
        <dbReference type="Pfam" id="PF00085"/>
    </source>
</evidence>
<dbReference type="InterPro" id="IPR036249">
    <property type="entry name" value="Thioredoxin-like_sf"/>
</dbReference>
<dbReference type="EMBL" id="LUCM01002652">
    <property type="protein sequence ID" value="KAA0197055.1"/>
    <property type="molecule type" value="Genomic_DNA"/>
</dbReference>
<dbReference type="SUPFAM" id="SSF52833">
    <property type="entry name" value="Thioredoxin-like"/>
    <property type="match status" value="1"/>
</dbReference>
<dbReference type="OrthoDB" id="7869097at2759"/>
<protein>
    <submittedName>
        <fullName evidence="11">Thioredoxin domain containing</fullName>
    </submittedName>
</protein>
<dbReference type="GO" id="GO:0015036">
    <property type="term" value="F:disulfide oxidoreductase activity"/>
    <property type="evidence" value="ECO:0007669"/>
    <property type="project" value="TreeGrafter"/>
</dbReference>
<dbReference type="PANTHER" id="PTHR46107:SF3">
    <property type="entry name" value="THIOREDOXIN DOMAIN-CONTAINING PROTEIN"/>
    <property type="match status" value="1"/>
</dbReference>
<organism evidence="11 12">
    <name type="scientific">Fasciolopsis buskii</name>
    <dbReference type="NCBI Taxonomy" id="27845"/>
    <lineage>
        <taxon>Eukaryota</taxon>
        <taxon>Metazoa</taxon>
        <taxon>Spiralia</taxon>
        <taxon>Lophotrochozoa</taxon>
        <taxon>Platyhelminthes</taxon>
        <taxon>Trematoda</taxon>
        <taxon>Digenea</taxon>
        <taxon>Plagiorchiida</taxon>
        <taxon>Echinostomata</taxon>
        <taxon>Echinostomatoidea</taxon>
        <taxon>Fasciolidae</taxon>
        <taxon>Fasciolopsis</taxon>
    </lineage>
</organism>
<feature type="transmembrane region" description="Helical" evidence="9">
    <location>
        <begin position="135"/>
        <end position="162"/>
    </location>
</feature>
<accession>A0A8E0RYK6</accession>
<gene>
    <name evidence="11" type="ORF">FBUS_07736</name>
</gene>
<comment type="subcellular location">
    <subcellularLocation>
        <location evidence="1">Endoplasmic reticulum membrane</location>
        <topology evidence="1">Single-pass membrane protein</topology>
    </subcellularLocation>
</comment>
<evidence type="ECO:0000313" key="11">
    <source>
        <dbReference type="EMBL" id="KAA0197055.1"/>
    </source>
</evidence>
<keyword evidence="5" id="KW-0249">Electron transport</keyword>
<keyword evidence="2" id="KW-0813">Transport</keyword>
<dbReference type="PANTHER" id="PTHR46107">
    <property type="entry name" value="DUMPY: SHORTER THAN WILD-TYPE"/>
    <property type="match status" value="1"/>
</dbReference>
<keyword evidence="8" id="KW-0676">Redox-active center</keyword>
<dbReference type="Pfam" id="PF00085">
    <property type="entry name" value="Thioredoxin"/>
    <property type="match status" value="1"/>
</dbReference>
<name>A0A8E0RYK6_9TREM</name>
<evidence type="ECO:0000256" key="9">
    <source>
        <dbReference type="SAM" id="Phobius"/>
    </source>
</evidence>
<sequence>MLQDNLLFSIPYSYAPWCPACRQFGPIWEDFSHTKDLAVRVAAIDVTESPVLSFLFFVNRLPTVFHIKDGVCRQYAGARTLEDLKVYVFQNGYKNVTPVPWYLSPSSKHMQFFCHFMDLGLTITKTHQSLIDSGYPFYISLIIIALGTVFVGLVLGMCLVIFCDCFCPPRPQILRIFRIGGRQRKTEKYKVSLQFHVCFPPSSFL</sequence>
<keyword evidence="9" id="KW-0472">Membrane</keyword>
<evidence type="ECO:0000256" key="1">
    <source>
        <dbReference type="ARBA" id="ARBA00004389"/>
    </source>
</evidence>
<reference evidence="11" key="1">
    <citation type="submission" date="2019-05" db="EMBL/GenBank/DDBJ databases">
        <title>Annotation for the trematode Fasciolopsis buski.</title>
        <authorList>
            <person name="Choi Y.-J."/>
        </authorList>
    </citation>
    <scope>NUCLEOTIDE SEQUENCE</scope>
    <source>
        <strain evidence="11">HT</strain>
        <tissue evidence="11">Whole worm</tissue>
    </source>
</reference>
<evidence type="ECO:0000256" key="8">
    <source>
        <dbReference type="ARBA" id="ARBA00023284"/>
    </source>
</evidence>
<keyword evidence="7" id="KW-1015">Disulfide bond</keyword>
<dbReference type="Proteomes" id="UP000728185">
    <property type="component" value="Unassembled WGS sequence"/>
</dbReference>
<dbReference type="GO" id="GO:0005789">
    <property type="term" value="C:endoplasmic reticulum membrane"/>
    <property type="evidence" value="ECO:0007669"/>
    <property type="project" value="UniProtKB-SubCell"/>
</dbReference>
<comment type="caution">
    <text evidence="11">The sequence shown here is derived from an EMBL/GenBank/DDBJ whole genome shotgun (WGS) entry which is preliminary data.</text>
</comment>
<keyword evidence="12" id="KW-1185">Reference proteome</keyword>
<evidence type="ECO:0000313" key="12">
    <source>
        <dbReference type="Proteomes" id="UP000728185"/>
    </source>
</evidence>
<evidence type="ECO:0000256" key="5">
    <source>
        <dbReference type="ARBA" id="ARBA00022982"/>
    </source>
</evidence>
<keyword evidence="3" id="KW-0732">Signal</keyword>
<dbReference type="Gene3D" id="3.40.30.10">
    <property type="entry name" value="Glutaredoxin"/>
    <property type="match status" value="1"/>
</dbReference>
<evidence type="ECO:0000256" key="7">
    <source>
        <dbReference type="ARBA" id="ARBA00023157"/>
    </source>
</evidence>
<keyword evidence="9" id="KW-0812">Transmembrane</keyword>
<keyword evidence="4" id="KW-0256">Endoplasmic reticulum</keyword>
<evidence type="ECO:0000256" key="6">
    <source>
        <dbReference type="ARBA" id="ARBA00022989"/>
    </source>
</evidence>
<keyword evidence="6 9" id="KW-1133">Transmembrane helix</keyword>
<evidence type="ECO:0000256" key="2">
    <source>
        <dbReference type="ARBA" id="ARBA00022448"/>
    </source>
</evidence>